<evidence type="ECO:0000313" key="2">
    <source>
        <dbReference type="Proteomes" id="UP000470771"/>
    </source>
</evidence>
<sequence>MKKKLLNILLAVNLFYSCDYSIYTTEGKYYEQLHLNQRYISLREAPPASTIHLSYQAYNTLTDSYKKKIQLTSIDSSGFINPSQNQTNANYNIYFLGGSTTACFEVVDSLKFVNLVQRSLAMNYQLNVNTFNAGYPGNSSLSSYNKLVNVILPQQPNMVVLMHNFNDLAIMLYQGDYWSTKVMRGKVRRKVEILRDKSQVAYLAYLENKKIEPFYKLKEGLNGIFSVFNSTEKEWHNNKQNPNEIDIQQLESDFKSSLITFIRTCRIYNAEPVLMTQANFLIKDPPVNSLVHQYAKNIMQGSGYDYHKIQMLYTNLNQIIKDLANQENVTLIDLEKKVPKKSTYFLDLVHLNQRGSQLVAEIISQEFAKTIVKPQ</sequence>
<dbReference type="AlphaFoldDB" id="A0A6N9NM06"/>
<protein>
    <submittedName>
        <fullName evidence="1">Uncharacterized protein</fullName>
    </submittedName>
</protein>
<dbReference type="PROSITE" id="PS51257">
    <property type="entry name" value="PROKAR_LIPOPROTEIN"/>
    <property type="match status" value="1"/>
</dbReference>
<accession>A0A6N9NM06</accession>
<dbReference type="InterPro" id="IPR036514">
    <property type="entry name" value="SGNH_hydro_sf"/>
</dbReference>
<proteinExistence type="predicted"/>
<organism evidence="1 2">
    <name type="scientific">Acidiluteibacter ferrifornacis</name>
    <dbReference type="NCBI Taxonomy" id="2692424"/>
    <lineage>
        <taxon>Bacteria</taxon>
        <taxon>Pseudomonadati</taxon>
        <taxon>Bacteroidota</taxon>
        <taxon>Flavobacteriia</taxon>
        <taxon>Flavobacteriales</taxon>
        <taxon>Cryomorphaceae</taxon>
        <taxon>Acidiluteibacter</taxon>
    </lineage>
</organism>
<evidence type="ECO:0000313" key="1">
    <source>
        <dbReference type="EMBL" id="NBG66157.1"/>
    </source>
</evidence>
<comment type="caution">
    <text evidence="1">The sequence shown here is derived from an EMBL/GenBank/DDBJ whole genome shotgun (WGS) entry which is preliminary data.</text>
</comment>
<gene>
    <name evidence="1" type="ORF">GQN54_08495</name>
</gene>
<reference evidence="1 2" key="1">
    <citation type="submission" date="2019-12" db="EMBL/GenBank/DDBJ databases">
        <authorList>
            <person name="Zhao J."/>
        </authorList>
    </citation>
    <scope>NUCLEOTIDE SEQUENCE [LARGE SCALE GENOMIC DNA]</scope>
    <source>
        <strain evidence="1 2">S-15</strain>
    </source>
</reference>
<dbReference type="RefSeq" id="WP_160633099.1">
    <property type="nucleotide sequence ID" value="NZ_WWNE01000006.1"/>
</dbReference>
<dbReference type="Proteomes" id="UP000470771">
    <property type="component" value="Unassembled WGS sequence"/>
</dbReference>
<dbReference type="SUPFAM" id="SSF52266">
    <property type="entry name" value="SGNH hydrolase"/>
    <property type="match status" value="1"/>
</dbReference>
<dbReference type="GO" id="GO:0016788">
    <property type="term" value="F:hydrolase activity, acting on ester bonds"/>
    <property type="evidence" value="ECO:0007669"/>
    <property type="project" value="UniProtKB-ARBA"/>
</dbReference>
<name>A0A6N9NM06_9FLAO</name>
<dbReference type="Gene3D" id="3.40.50.1110">
    <property type="entry name" value="SGNH hydrolase"/>
    <property type="match status" value="1"/>
</dbReference>
<dbReference type="EMBL" id="WWNE01000006">
    <property type="protein sequence ID" value="NBG66157.1"/>
    <property type="molecule type" value="Genomic_DNA"/>
</dbReference>
<keyword evidence="2" id="KW-1185">Reference proteome</keyword>